<accession>A0ABR0EAA5</accession>
<sequence>MMASNVLTHFTESFGNASVVVALLDPLQGGHFHLQSNGTNEGVADYNNVAPFFLNETFPPNWYRGATPWNAVQNFGTAIEMFLAAPRELGANVGTGNFIPLGVNLTSQTPEDITCFIVMNLQQPAQLGNRNLFQAFWQGVPLDWKALAESVGANFFEVQEFTGPSQSAGVKGNVYSSSGSPVNGKYDGLGYIAPDGLS</sequence>
<keyword evidence="2" id="KW-1185">Reference proteome</keyword>
<dbReference type="EMBL" id="JAXOVC010000008">
    <property type="protein sequence ID" value="KAK4498171.1"/>
    <property type="molecule type" value="Genomic_DNA"/>
</dbReference>
<evidence type="ECO:0000313" key="2">
    <source>
        <dbReference type="Proteomes" id="UP001305779"/>
    </source>
</evidence>
<reference evidence="1 2" key="1">
    <citation type="journal article" date="2023" name="G3 (Bethesda)">
        <title>A chromosome-level genome assembly of Zasmidium syzygii isolated from banana leaves.</title>
        <authorList>
            <person name="van Westerhoven A.C."/>
            <person name="Mehrabi R."/>
            <person name="Talebi R."/>
            <person name="Steentjes M.B.F."/>
            <person name="Corcolon B."/>
            <person name="Chong P.A."/>
            <person name="Kema G.H.J."/>
            <person name="Seidl M.F."/>
        </authorList>
    </citation>
    <scope>NUCLEOTIDE SEQUENCE [LARGE SCALE GENOMIC DNA]</scope>
    <source>
        <strain evidence="1 2">P124</strain>
    </source>
</reference>
<dbReference type="InterPro" id="IPR036851">
    <property type="entry name" value="Chloroperoxidase-like_sf"/>
</dbReference>
<organism evidence="1 2">
    <name type="scientific">Zasmidium cellare</name>
    <name type="common">Wine cellar mold</name>
    <name type="synonym">Racodium cellare</name>
    <dbReference type="NCBI Taxonomy" id="395010"/>
    <lineage>
        <taxon>Eukaryota</taxon>
        <taxon>Fungi</taxon>
        <taxon>Dikarya</taxon>
        <taxon>Ascomycota</taxon>
        <taxon>Pezizomycotina</taxon>
        <taxon>Dothideomycetes</taxon>
        <taxon>Dothideomycetidae</taxon>
        <taxon>Mycosphaerellales</taxon>
        <taxon>Mycosphaerellaceae</taxon>
        <taxon>Zasmidium</taxon>
    </lineage>
</organism>
<proteinExistence type="predicted"/>
<gene>
    <name evidence="1" type="ORF">PRZ48_010828</name>
</gene>
<protein>
    <submittedName>
        <fullName evidence="1">Uncharacterized protein</fullName>
    </submittedName>
</protein>
<comment type="caution">
    <text evidence="1">The sequence shown here is derived from an EMBL/GenBank/DDBJ whole genome shotgun (WGS) entry which is preliminary data.</text>
</comment>
<dbReference type="Gene3D" id="1.10.489.10">
    <property type="entry name" value="Chloroperoxidase-like"/>
    <property type="match status" value="1"/>
</dbReference>
<dbReference type="Proteomes" id="UP001305779">
    <property type="component" value="Unassembled WGS sequence"/>
</dbReference>
<evidence type="ECO:0000313" key="1">
    <source>
        <dbReference type="EMBL" id="KAK4498171.1"/>
    </source>
</evidence>
<name>A0ABR0EAA5_ZASCE</name>